<dbReference type="RefSeq" id="WP_044216146.1">
    <property type="nucleotide sequence ID" value="NZ_JBKAGJ010000005.1"/>
</dbReference>
<keyword evidence="4" id="KW-0804">Transcription</keyword>
<dbReference type="Gene3D" id="1.10.4040.10">
    <property type="entry name" value="Penicillinase repressor domain"/>
    <property type="match status" value="1"/>
</dbReference>
<evidence type="ECO:0000313" key="6">
    <source>
        <dbReference type="Proteomes" id="UP000029736"/>
    </source>
</evidence>
<comment type="similarity">
    <text evidence="1">Belongs to the BlaI transcriptional regulatory family.</text>
</comment>
<protein>
    <submittedName>
        <fullName evidence="5">Transcriptional regulator</fullName>
    </submittedName>
</protein>
<dbReference type="AlphaFoldDB" id="A0A098SF55"/>
<sequence length="133" mass="15191">MSQSKKIRPTESELEILQVLWEHGPSTVRFVNDQLNEDREVGYTTTLKLMQIMAEKGLAERDTSQRTHIYSPAVTEAETQQNLLTQFVDRTFKGSAMKLVMQALGNHNASEAELDEIKALIEEIETEGRRKNK</sequence>
<dbReference type="EMBL" id="JPOS01000004">
    <property type="protein sequence ID" value="KGE89597.1"/>
    <property type="molecule type" value="Genomic_DNA"/>
</dbReference>
<dbReference type="GO" id="GO:0003677">
    <property type="term" value="F:DNA binding"/>
    <property type="evidence" value="ECO:0007669"/>
    <property type="project" value="UniProtKB-KW"/>
</dbReference>
<gene>
    <name evidence="5" type="ORF">IX84_02170</name>
</gene>
<evidence type="ECO:0000256" key="3">
    <source>
        <dbReference type="ARBA" id="ARBA00023125"/>
    </source>
</evidence>
<dbReference type="STRING" id="1524460.IX84_02170"/>
<dbReference type="InterPro" id="IPR036390">
    <property type="entry name" value="WH_DNA-bd_sf"/>
</dbReference>
<evidence type="ECO:0000313" key="5">
    <source>
        <dbReference type="EMBL" id="KGE89597.1"/>
    </source>
</evidence>
<evidence type="ECO:0000256" key="1">
    <source>
        <dbReference type="ARBA" id="ARBA00011046"/>
    </source>
</evidence>
<dbReference type="OrthoDB" id="279010at2"/>
<reference evidence="5 6" key="1">
    <citation type="journal article" date="2014" name="Int. J. Syst. Evol. Microbiol.">
        <title>Phaeodactylibacter xiamenensis gen. nov., sp. nov., a member of the family Saprospiraceae isolated from the marine alga Phaeodactylum tricornutum.</title>
        <authorList>
            <person name="Chen Z.Jr."/>
            <person name="Lei X."/>
            <person name="Lai Q."/>
            <person name="Li Y."/>
            <person name="Zhang B."/>
            <person name="Zhang J."/>
            <person name="Zhang H."/>
            <person name="Yang L."/>
            <person name="Zheng W."/>
            <person name="Tian Y."/>
            <person name="Yu Z."/>
            <person name="Xu H.Jr."/>
            <person name="Zheng T."/>
        </authorList>
    </citation>
    <scope>NUCLEOTIDE SEQUENCE [LARGE SCALE GENOMIC DNA]</scope>
    <source>
        <strain evidence="5 6">KD52</strain>
    </source>
</reference>
<dbReference type="PIRSF" id="PIRSF019455">
    <property type="entry name" value="CopR_AtkY"/>
    <property type="match status" value="1"/>
</dbReference>
<dbReference type="InterPro" id="IPR005650">
    <property type="entry name" value="BlaI_family"/>
</dbReference>
<dbReference type="InterPro" id="IPR036388">
    <property type="entry name" value="WH-like_DNA-bd_sf"/>
</dbReference>
<dbReference type="Gene3D" id="1.10.10.10">
    <property type="entry name" value="Winged helix-like DNA-binding domain superfamily/Winged helix DNA-binding domain"/>
    <property type="match status" value="1"/>
</dbReference>
<dbReference type="GO" id="GO:0045892">
    <property type="term" value="P:negative regulation of DNA-templated transcription"/>
    <property type="evidence" value="ECO:0007669"/>
    <property type="project" value="InterPro"/>
</dbReference>
<name>A0A098SF55_9BACT</name>
<proteinExistence type="inferred from homology"/>
<keyword evidence="3" id="KW-0238">DNA-binding</keyword>
<evidence type="ECO:0000256" key="2">
    <source>
        <dbReference type="ARBA" id="ARBA00023015"/>
    </source>
</evidence>
<dbReference type="SUPFAM" id="SSF46785">
    <property type="entry name" value="Winged helix' DNA-binding domain"/>
    <property type="match status" value="1"/>
</dbReference>
<dbReference type="Proteomes" id="UP000029736">
    <property type="component" value="Unassembled WGS sequence"/>
</dbReference>
<dbReference type="Pfam" id="PF03965">
    <property type="entry name" value="Penicillinase_R"/>
    <property type="match status" value="1"/>
</dbReference>
<organism evidence="5 6">
    <name type="scientific">Phaeodactylibacter xiamenensis</name>
    <dbReference type="NCBI Taxonomy" id="1524460"/>
    <lineage>
        <taxon>Bacteria</taxon>
        <taxon>Pseudomonadati</taxon>
        <taxon>Bacteroidota</taxon>
        <taxon>Saprospiria</taxon>
        <taxon>Saprospirales</taxon>
        <taxon>Haliscomenobacteraceae</taxon>
        <taxon>Phaeodactylibacter</taxon>
    </lineage>
</organism>
<keyword evidence="2" id="KW-0805">Transcription regulation</keyword>
<accession>A0A098SF55</accession>
<comment type="caution">
    <text evidence="5">The sequence shown here is derived from an EMBL/GenBank/DDBJ whole genome shotgun (WGS) entry which is preliminary data.</text>
</comment>
<keyword evidence="6" id="KW-1185">Reference proteome</keyword>
<evidence type="ECO:0000256" key="4">
    <source>
        <dbReference type="ARBA" id="ARBA00023163"/>
    </source>
</evidence>